<evidence type="ECO:0000256" key="2">
    <source>
        <dbReference type="ARBA" id="ARBA00020110"/>
    </source>
</evidence>
<sequence length="417" mass="41460">MALTVNSNIQALNAYRNLNKTQAGLSSSLEKLSSGLRINRAADDAAGLAISEGLKAQIGGIQQASHNAQDAISLVQTGDGALATTHAVLQRLRTLAMQAANGSQSSNSREAINEEATALKAELTRIANTTSFNNVNLLDGTFNAGAGFQVGYRGDNAAMGATGNVVMVAIGSGAVAASATTASLAGASVTAASSVAFNFSANALTVSVKVDGVAKTLTVSGNLGTSTNLVTNATGLAASLNTALTSAYGAPVAVFTTGANGAITLSASTTGSHIVEITAVSGGTTNAASVGLSTGLGLGQSAVAAGSFDAGGLGVAGVWLSDQTNAQSSLSAIDAAITTVSLARARLGALQNRFQYTVDNLDTAAENLSAGLSRIADTDMAAQMVSFTRAQILSQSGTAMLSQAKNLPASILELLKN</sequence>
<keyword evidence="7" id="KW-0282">Flagellum</keyword>
<dbReference type="EMBL" id="QGDQ01000019">
    <property type="protein sequence ID" value="PWJ52613.1"/>
    <property type="molecule type" value="Genomic_DNA"/>
</dbReference>
<accession>A0A316A4X9</accession>
<evidence type="ECO:0000259" key="6">
    <source>
        <dbReference type="Pfam" id="PF00700"/>
    </source>
</evidence>
<dbReference type="Gene3D" id="3.30.70.2120">
    <property type="match status" value="1"/>
</dbReference>
<dbReference type="Pfam" id="PF00669">
    <property type="entry name" value="Flagellin_N"/>
    <property type="match status" value="1"/>
</dbReference>
<dbReference type="GO" id="GO:0005576">
    <property type="term" value="C:extracellular region"/>
    <property type="evidence" value="ECO:0007669"/>
    <property type="project" value="UniProtKB-SubCell"/>
</dbReference>
<gene>
    <name evidence="7" type="ORF">BXY45_119108</name>
</gene>
<keyword evidence="8" id="KW-1185">Reference proteome</keyword>
<keyword evidence="3 4" id="KW-0975">Bacterial flagellum</keyword>
<dbReference type="RefSeq" id="WP_109775307.1">
    <property type="nucleotide sequence ID" value="NZ_QGDQ01000019.1"/>
</dbReference>
<organism evidence="7 8">
    <name type="scientific">Quadrisphaera granulorum</name>
    <dbReference type="NCBI Taxonomy" id="317664"/>
    <lineage>
        <taxon>Bacteria</taxon>
        <taxon>Bacillati</taxon>
        <taxon>Actinomycetota</taxon>
        <taxon>Actinomycetes</taxon>
        <taxon>Kineosporiales</taxon>
        <taxon>Kineosporiaceae</taxon>
        <taxon>Quadrisphaera</taxon>
    </lineage>
</organism>
<comment type="subcellular location">
    <subcellularLocation>
        <location evidence="4">Secreted</location>
    </subcellularLocation>
    <subcellularLocation>
        <location evidence="4">Bacterial flagellum</location>
    </subcellularLocation>
</comment>
<dbReference type="Pfam" id="PF00700">
    <property type="entry name" value="Flagellin_C"/>
    <property type="match status" value="1"/>
</dbReference>
<keyword evidence="7" id="KW-0966">Cell projection</keyword>
<dbReference type="OrthoDB" id="9796789at2"/>
<dbReference type="InterPro" id="IPR046358">
    <property type="entry name" value="Flagellin_C"/>
</dbReference>
<evidence type="ECO:0000313" key="8">
    <source>
        <dbReference type="Proteomes" id="UP000245469"/>
    </source>
</evidence>
<dbReference type="InterPro" id="IPR001029">
    <property type="entry name" value="Flagellin_N"/>
</dbReference>
<keyword evidence="7" id="KW-0969">Cilium</keyword>
<comment type="similarity">
    <text evidence="1 4">Belongs to the bacterial flagellin family.</text>
</comment>
<evidence type="ECO:0000256" key="1">
    <source>
        <dbReference type="ARBA" id="ARBA00005709"/>
    </source>
</evidence>
<dbReference type="PANTHER" id="PTHR42792:SF2">
    <property type="entry name" value="FLAGELLIN"/>
    <property type="match status" value="1"/>
</dbReference>
<dbReference type="Gene3D" id="6.10.10.10">
    <property type="entry name" value="Flagellar export chaperone, C-terminal domain"/>
    <property type="match status" value="1"/>
</dbReference>
<dbReference type="SUPFAM" id="SSF64518">
    <property type="entry name" value="Phase 1 flagellin"/>
    <property type="match status" value="1"/>
</dbReference>
<dbReference type="Proteomes" id="UP000245469">
    <property type="component" value="Unassembled WGS sequence"/>
</dbReference>
<dbReference type="AlphaFoldDB" id="A0A316A4X9"/>
<feature type="domain" description="Flagellin C-terminal" evidence="6">
    <location>
        <begin position="330"/>
        <end position="415"/>
    </location>
</feature>
<evidence type="ECO:0000259" key="5">
    <source>
        <dbReference type="Pfam" id="PF00669"/>
    </source>
</evidence>
<comment type="function">
    <text evidence="4">Flagellin is the subunit protein which polymerizes to form the filaments of bacterial flagella.</text>
</comment>
<dbReference type="GO" id="GO:0009288">
    <property type="term" value="C:bacterial-type flagellum"/>
    <property type="evidence" value="ECO:0007669"/>
    <property type="project" value="UniProtKB-SubCell"/>
</dbReference>
<keyword evidence="4" id="KW-0964">Secreted</keyword>
<proteinExistence type="inferred from homology"/>
<comment type="caution">
    <text evidence="7">The sequence shown here is derived from an EMBL/GenBank/DDBJ whole genome shotgun (WGS) entry which is preliminary data.</text>
</comment>
<reference evidence="7 8" key="1">
    <citation type="submission" date="2018-03" db="EMBL/GenBank/DDBJ databases">
        <title>Genomic Encyclopedia of Archaeal and Bacterial Type Strains, Phase II (KMG-II): from individual species to whole genera.</title>
        <authorList>
            <person name="Goeker M."/>
        </authorList>
    </citation>
    <scope>NUCLEOTIDE SEQUENCE [LARGE SCALE GENOMIC DNA]</scope>
    <source>
        <strain evidence="7 8">DSM 44889</strain>
    </source>
</reference>
<evidence type="ECO:0000313" key="7">
    <source>
        <dbReference type="EMBL" id="PWJ52613.1"/>
    </source>
</evidence>
<evidence type="ECO:0000256" key="4">
    <source>
        <dbReference type="RuleBase" id="RU362073"/>
    </source>
</evidence>
<dbReference type="PRINTS" id="PR00207">
    <property type="entry name" value="FLAGELLIN"/>
</dbReference>
<protein>
    <recommendedName>
        <fullName evidence="2 4">Flagellin</fullName>
    </recommendedName>
</protein>
<dbReference type="PANTHER" id="PTHR42792">
    <property type="entry name" value="FLAGELLIN"/>
    <property type="match status" value="1"/>
</dbReference>
<feature type="domain" description="Flagellin N-terminal" evidence="5">
    <location>
        <begin position="5"/>
        <end position="142"/>
    </location>
</feature>
<dbReference type="GO" id="GO:0005198">
    <property type="term" value="F:structural molecule activity"/>
    <property type="evidence" value="ECO:0007669"/>
    <property type="project" value="UniProtKB-UniRule"/>
</dbReference>
<name>A0A316A4X9_9ACTN</name>
<dbReference type="InterPro" id="IPR001492">
    <property type="entry name" value="Flagellin"/>
</dbReference>
<dbReference type="Gene3D" id="1.20.1330.10">
    <property type="entry name" value="f41 fragment of flagellin, N-terminal domain"/>
    <property type="match status" value="1"/>
</dbReference>
<evidence type="ECO:0000256" key="3">
    <source>
        <dbReference type="ARBA" id="ARBA00023143"/>
    </source>
</evidence>
<dbReference type="InterPro" id="IPR042187">
    <property type="entry name" value="Flagellin_C_sub2"/>
</dbReference>